<keyword evidence="1" id="KW-0543">Viral nucleoprotein</keyword>
<evidence type="ECO:0000313" key="1">
    <source>
        <dbReference type="EMBL" id="ULE62110.1"/>
    </source>
</evidence>
<sequence>MTQELNLNDVREFEIPLTMDFPNALSRQDIGKSKSLEECLAQFRELLPPLDEVGISLKNVDQILPLRNIEKFINAPGFGFKLIFNINTKPVVERMKSTQSTSFLKFKDASDTMKVLMVKGTTRLTQAQQQENFTVGDLQKVSAIYTNSIVDVFYRDRSVLAMLPQARSRFSDACVEALSAYMFEDSTGGTKARIPDVVKAMNYGCLRKPHQCSSSRFYSAELSVAMGIYGMLTTPNPSAETMRIGKETLKKIVGQTPSSASKARDMLGIMVQNSGAGTAMVDQLIEEAGAMINRLSIPKGLGISARPTSTYTVSAPSVPYGFDAAKKELADIQKQIEFRREFLKRLEAKGETSKAGGHDPNELE</sequence>
<protein>
    <submittedName>
        <fullName evidence="1">Nucleocapsid</fullName>
    </submittedName>
</protein>
<keyword evidence="2" id="KW-1185">Reference proteome</keyword>
<proteinExistence type="predicted"/>
<evidence type="ECO:0000313" key="2">
    <source>
        <dbReference type="Proteomes" id="UP001262653"/>
    </source>
</evidence>
<dbReference type="EMBL" id="MZ202274">
    <property type="protein sequence ID" value="ULE62110.1"/>
    <property type="molecule type" value="Viral_cRNA"/>
</dbReference>
<dbReference type="Proteomes" id="UP001262653">
    <property type="component" value="Genome"/>
</dbReference>
<dbReference type="GO" id="GO:0019013">
    <property type="term" value="C:viral nucleocapsid"/>
    <property type="evidence" value="ECO:0007669"/>
    <property type="project" value="UniProtKB-KW"/>
</dbReference>
<name>A0AAE8ZJH8_9VIRU</name>
<accession>A0AAE8ZJH8</accession>
<organism evidence="1 2">
    <name type="scientific">Mikado virus</name>
    <dbReference type="NCBI Taxonomy" id="2895614"/>
    <lineage>
        <taxon>Viruses</taxon>
        <taxon>Riboviria</taxon>
        <taxon>Orthornavirae</taxon>
        <taxon>Negarnaviricota</taxon>
        <taxon>Polyploviricotina</taxon>
        <taxon>Bunyaviricetes</taxon>
        <taxon>Elliovirales</taxon>
        <taxon>Phasmaviridae</taxon>
        <taxon>Jonvirus</taxon>
        <taxon>Jonvirus mikadosis</taxon>
    </lineage>
</organism>
<gene>
    <name evidence="1" type="primary">N</name>
</gene>
<reference evidence="1 2" key="1">
    <citation type="submission" date="2021-05" db="EMBL/GenBank/DDBJ databases">
        <title>Mosquito community composition shapes virus prevalence patterns along anthropogenic disturbance gradients.</title>
        <authorList>
            <person name="Hermanns K."/>
            <person name="Marklewitz M."/>
            <person name="Zirkel F."/>
            <person name="Kopp A."/>
            <person name="Kramer-Schadt S."/>
            <person name="Junglen S."/>
        </authorList>
    </citation>
    <scope>NUCLEOTIDE SEQUENCE [LARGE SCALE GENOMIC DNA]</scope>
    <source>
        <strain evidence="1 2">D35-CI-2004</strain>
    </source>
</reference>
<keyword evidence="1" id="KW-0946">Virion</keyword>